<sequence length="265" mass="29963">MLEKEMQPVNEALLTDEEFLDLVEKKLEAPIREQGDITLRAESVQRILNIAIKAEKKYETLLREKGQEVSDKPKLGNMIVDMRSDKRLFCTERPVPRNEGYRELRMRYERKADLVYRVTLSVVNRPCGKEPGKTLFEADKAFLTEQMDRFVGNVIGELSHTRVRIDTQHMSGVEEHLNRFQCIKPEFACATLIEYELSSVRDGSGSIAIIGTVGVTPEAAGMIENGHIFALRSLIEPKTVGTNGSKLNKILAFDLLLADELDPTI</sequence>
<name>A0AAU8KXX3_9CAUD</name>
<dbReference type="EMBL" id="PP885733">
    <property type="protein sequence ID" value="XCN28371.1"/>
    <property type="molecule type" value="Genomic_DNA"/>
</dbReference>
<accession>A0AAU8KXX3</accession>
<organism evidence="1">
    <name type="scientific">Pantoea phage Survivor</name>
    <dbReference type="NCBI Taxonomy" id="3232176"/>
    <lineage>
        <taxon>Viruses</taxon>
        <taxon>Duplodnaviria</taxon>
        <taxon>Heunggongvirae</taxon>
        <taxon>Uroviricota</taxon>
        <taxon>Caudoviricetes</taxon>
    </lineage>
</organism>
<proteinExistence type="predicted"/>
<protein>
    <submittedName>
        <fullName evidence="1">Uncharacterized protein</fullName>
    </submittedName>
</protein>
<reference evidence="1" key="1">
    <citation type="submission" date="2024-06" db="EMBL/GenBank/DDBJ databases">
        <authorList>
            <person name="Gannavaram S."/>
            <person name="Nemani S."/>
            <person name="Datta M."/>
            <person name="Picchiottino A."/>
            <person name="Mereddy A."/>
            <person name="Gannavaram N."/>
            <person name="Honeycutt C."/>
            <person name="Tran D."/>
            <person name="Choi K."/>
            <person name="Srinivasan K."/>
            <person name="Johnson A."/>
        </authorList>
    </citation>
    <scope>NUCLEOTIDE SEQUENCE</scope>
</reference>
<evidence type="ECO:0000313" key="1">
    <source>
        <dbReference type="EMBL" id="XCN28371.1"/>
    </source>
</evidence>